<accession>A0A3L7A800</accession>
<keyword evidence="3" id="KW-1185">Reference proteome</keyword>
<gene>
    <name evidence="2" type="ORF">D9V32_06255</name>
</gene>
<comment type="caution">
    <text evidence="2">The sequence shown here is derived from an EMBL/GenBank/DDBJ whole genome shotgun (WGS) entry which is preliminary data.</text>
</comment>
<dbReference type="InterPro" id="IPR041581">
    <property type="entry name" value="Glyoxalase_6"/>
</dbReference>
<evidence type="ECO:0000313" key="3">
    <source>
        <dbReference type="Proteomes" id="UP000272503"/>
    </source>
</evidence>
<reference evidence="2 3" key="1">
    <citation type="submission" date="2018-10" db="EMBL/GenBank/DDBJ databases">
        <authorList>
            <person name="Li J."/>
        </authorList>
    </citation>
    <scope>NUCLEOTIDE SEQUENCE [LARGE SCALE GENOMIC DNA]</scope>
    <source>
        <strain evidence="2 3">IF 016277</strain>
    </source>
</reference>
<dbReference type="SUPFAM" id="SSF54593">
    <property type="entry name" value="Glyoxalase/Bleomycin resistance protein/Dihydroxybiphenyl dioxygenase"/>
    <property type="match status" value="1"/>
</dbReference>
<dbReference type="Gene3D" id="3.10.180.10">
    <property type="entry name" value="2,3-Dihydroxybiphenyl 1,2-Dioxygenase, domain 1"/>
    <property type="match status" value="1"/>
</dbReference>
<evidence type="ECO:0000313" key="2">
    <source>
        <dbReference type="EMBL" id="RLP76459.1"/>
    </source>
</evidence>
<dbReference type="CDD" id="cd06587">
    <property type="entry name" value="VOC"/>
    <property type="match status" value="1"/>
</dbReference>
<proteinExistence type="predicted"/>
<dbReference type="AlphaFoldDB" id="A0A3L7A800"/>
<dbReference type="RefSeq" id="WP_121648039.1">
    <property type="nucleotide sequence ID" value="NZ_RCUX01000004.1"/>
</dbReference>
<dbReference type="Proteomes" id="UP000272503">
    <property type="component" value="Unassembled WGS sequence"/>
</dbReference>
<feature type="domain" description="VOC" evidence="1">
    <location>
        <begin position="4"/>
        <end position="119"/>
    </location>
</feature>
<dbReference type="PANTHER" id="PTHR35908">
    <property type="entry name" value="HYPOTHETICAL FUSION PROTEIN"/>
    <property type="match status" value="1"/>
</dbReference>
<sequence length="119" mass="12722">MTVKTIGVTLDCVDVKTAAAFWKDALGYDEPAPYIEGAQFHGLLSPGGGLHHLTLQLVTEPKAGKNRAHLDVFTDDLDAEITRLVSLGASVSARHDDEGGYRTAVMLDPLGNEFCIVQG</sequence>
<dbReference type="PANTHER" id="PTHR35908:SF1">
    <property type="entry name" value="CONSERVED PROTEIN"/>
    <property type="match status" value="1"/>
</dbReference>
<protein>
    <submittedName>
        <fullName evidence="2">VOC family protein</fullName>
    </submittedName>
</protein>
<dbReference type="OrthoDB" id="5524593at2"/>
<name>A0A3L7A800_9MICO</name>
<dbReference type="InterPro" id="IPR029068">
    <property type="entry name" value="Glyas_Bleomycin-R_OHBP_Dase"/>
</dbReference>
<dbReference type="EMBL" id="RCUX01000004">
    <property type="protein sequence ID" value="RLP76459.1"/>
    <property type="molecule type" value="Genomic_DNA"/>
</dbReference>
<organism evidence="2 3">
    <name type="scientific">Mycetocola tolaasinivorans</name>
    <dbReference type="NCBI Taxonomy" id="76635"/>
    <lineage>
        <taxon>Bacteria</taxon>
        <taxon>Bacillati</taxon>
        <taxon>Actinomycetota</taxon>
        <taxon>Actinomycetes</taxon>
        <taxon>Micrococcales</taxon>
        <taxon>Microbacteriaceae</taxon>
        <taxon>Mycetocola</taxon>
    </lineage>
</organism>
<dbReference type="PROSITE" id="PS51819">
    <property type="entry name" value="VOC"/>
    <property type="match status" value="1"/>
</dbReference>
<evidence type="ECO:0000259" key="1">
    <source>
        <dbReference type="PROSITE" id="PS51819"/>
    </source>
</evidence>
<dbReference type="Pfam" id="PF18029">
    <property type="entry name" value="Glyoxalase_6"/>
    <property type="match status" value="1"/>
</dbReference>
<dbReference type="InterPro" id="IPR037523">
    <property type="entry name" value="VOC_core"/>
</dbReference>